<dbReference type="Gramene" id="KCW57533">
    <property type="protein sequence ID" value="KCW57533"/>
    <property type="gene ID" value="EUGRSUZ_H00302"/>
</dbReference>
<sequence length="86" mass="10152">MLLYEYWSETNFLSYSEKCIYLNVGWSFELSYCQLLSRRLRFFPVQHSPIQLDRPTTIDTAFLLAKIGVFVSSISLCSYILHLQDM</sequence>
<gene>
    <name evidence="2" type="ORF">EUGRSUZ_H00302</name>
</gene>
<keyword evidence="1" id="KW-0812">Transmembrane</keyword>
<accession>A0A059AUK7</accession>
<proteinExistence type="predicted"/>
<feature type="transmembrane region" description="Helical" evidence="1">
    <location>
        <begin position="58"/>
        <end position="81"/>
    </location>
</feature>
<dbReference type="InParanoid" id="A0A059AUK7"/>
<dbReference type="EMBL" id="KK198760">
    <property type="protein sequence ID" value="KCW57533.1"/>
    <property type="molecule type" value="Genomic_DNA"/>
</dbReference>
<evidence type="ECO:0000313" key="2">
    <source>
        <dbReference type="EMBL" id="KCW57533.1"/>
    </source>
</evidence>
<organism evidence="2">
    <name type="scientific">Eucalyptus grandis</name>
    <name type="common">Flooded gum</name>
    <dbReference type="NCBI Taxonomy" id="71139"/>
    <lineage>
        <taxon>Eukaryota</taxon>
        <taxon>Viridiplantae</taxon>
        <taxon>Streptophyta</taxon>
        <taxon>Embryophyta</taxon>
        <taxon>Tracheophyta</taxon>
        <taxon>Spermatophyta</taxon>
        <taxon>Magnoliopsida</taxon>
        <taxon>eudicotyledons</taxon>
        <taxon>Gunneridae</taxon>
        <taxon>Pentapetalae</taxon>
        <taxon>rosids</taxon>
        <taxon>malvids</taxon>
        <taxon>Myrtales</taxon>
        <taxon>Myrtaceae</taxon>
        <taxon>Myrtoideae</taxon>
        <taxon>Eucalypteae</taxon>
        <taxon>Eucalyptus</taxon>
    </lineage>
</organism>
<reference evidence="2" key="1">
    <citation type="submission" date="2013-07" db="EMBL/GenBank/DDBJ databases">
        <title>The genome of Eucalyptus grandis.</title>
        <authorList>
            <person name="Schmutz J."/>
            <person name="Hayes R."/>
            <person name="Myburg A."/>
            <person name="Tuskan G."/>
            <person name="Grattapaglia D."/>
            <person name="Rokhsar D.S."/>
        </authorList>
    </citation>
    <scope>NUCLEOTIDE SEQUENCE</scope>
    <source>
        <tissue evidence="2">Leaf extractions</tissue>
    </source>
</reference>
<name>A0A059AUK7_EUCGR</name>
<evidence type="ECO:0000256" key="1">
    <source>
        <dbReference type="SAM" id="Phobius"/>
    </source>
</evidence>
<protein>
    <submittedName>
        <fullName evidence="2">Uncharacterized protein</fullName>
    </submittedName>
</protein>
<keyword evidence="1" id="KW-0472">Membrane</keyword>
<dbReference type="AlphaFoldDB" id="A0A059AUK7"/>
<keyword evidence="1" id="KW-1133">Transmembrane helix</keyword>